<dbReference type="Pfam" id="PF14023">
    <property type="entry name" value="Bestrophin-like"/>
    <property type="match status" value="1"/>
</dbReference>
<keyword evidence="3" id="KW-1185">Reference proteome</keyword>
<reference evidence="2 3" key="1">
    <citation type="submission" date="2024-03" db="EMBL/GenBank/DDBJ databases">
        <title>Novel species of the genus Variovorax.</title>
        <authorList>
            <person name="Liu Q."/>
            <person name="Xin Y.-H."/>
        </authorList>
    </citation>
    <scope>NUCLEOTIDE SEQUENCE [LARGE SCALE GENOMIC DNA]</scope>
    <source>
        <strain evidence="2 3">KACC 18899</strain>
    </source>
</reference>
<feature type="transmembrane region" description="Helical" evidence="1">
    <location>
        <begin position="208"/>
        <end position="227"/>
    </location>
</feature>
<comment type="caution">
    <text evidence="2">The sequence shown here is derived from an EMBL/GenBank/DDBJ whole genome shotgun (WGS) entry which is preliminary data.</text>
</comment>
<dbReference type="Proteomes" id="UP001365846">
    <property type="component" value="Unassembled WGS sequence"/>
</dbReference>
<evidence type="ECO:0000256" key="1">
    <source>
        <dbReference type="SAM" id="Phobius"/>
    </source>
</evidence>
<accession>A0ABU8VCS6</accession>
<proteinExistence type="predicted"/>
<evidence type="ECO:0000313" key="2">
    <source>
        <dbReference type="EMBL" id="MEJ8811416.1"/>
    </source>
</evidence>
<keyword evidence="1" id="KW-0812">Transmembrane</keyword>
<feature type="transmembrane region" description="Helical" evidence="1">
    <location>
        <begin position="41"/>
        <end position="60"/>
    </location>
</feature>
<dbReference type="InterPro" id="IPR025333">
    <property type="entry name" value="DUF4239"/>
</dbReference>
<dbReference type="RefSeq" id="WP_340356700.1">
    <property type="nucleotide sequence ID" value="NZ_JBBKZU010000003.1"/>
</dbReference>
<keyword evidence="1" id="KW-1133">Transmembrane helix</keyword>
<protein>
    <recommendedName>
        <fullName evidence="4">DUF4239 domain-containing protein</fullName>
    </recommendedName>
</protein>
<sequence>MISYAIAATVLLLTLAALGLGIRLSAVLPSHHLVSDARDSAKIGIGMLATLLALVLGLMITSAKRSFDEREAELVQTATSIVLLDRTLLALGQEAQPARLRLKEVLEDITRLAGREGRRDLADRDWFGNLRAVSELQQTILSLTPRTDAQKWHQTRAMQLSTTIAHDRVLVAEHGTSTVPTALLVIVIGWVTAIYFGLGVFLVGNRTVYLALGICALAFACSIFIILELDTPFSGVVGVSDRSLIRAQAELAQ</sequence>
<evidence type="ECO:0000313" key="3">
    <source>
        <dbReference type="Proteomes" id="UP001365846"/>
    </source>
</evidence>
<organism evidence="2 3">
    <name type="scientific">Variovorax ureilyticus</name>
    <dbReference type="NCBI Taxonomy" id="1836198"/>
    <lineage>
        <taxon>Bacteria</taxon>
        <taxon>Pseudomonadati</taxon>
        <taxon>Pseudomonadota</taxon>
        <taxon>Betaproteobacteria</taxon>
        <taxon>Burkholderiales</taxon>
        <taxon>Comamonadaceae</taxon>
        <taxon>Variovorax</taxon>
    </lineage>
</organism>
<gene>
    <name evidence="2" type="ORF">WKW77_10095</name>
</gene>
<evidence type="ECO:0008006" key="4">
    <source>
        <dbReference type="Google" id="ProtNLM"/>
    </source>
</evidence>
<feature type="transmembrane region" description="Helical" evidence="1">
    <location>
        <begin position="182"/>
        <end position="202"/>
    </location>
</feature>
<keyword evidence="1" id="KW-0472">Membrane</keyword>
<name>A0ABU8VCS6_9BURK</name>
<dbReference type="EMBL" id="JBBKZU010000003">
    <property type="protein sequence ID" value="MEJ8811416.1"/>
    <property type="molecule type" value="Genomic_DNA"/>
</dbReference>